<dbReference type="GeneTree" id="ENSGT01090000263215"/>
<organism evidence="1 2">
    <name type="scientific">Gasterosteus aculeatus aculeatus</name>
    <name type="common">three-spined stickleback</name>
    <dbReference type="NCBI Taxonomy" id="481459"/>
    <lineage>
        <taxon>Eukaryota</taxon>
        <taxon>Metazoa</taxon>
        <taxon>Chordata</taxon>
        <taxon>Craniata</taxon>
        <taxon>Vertebrata</taxon>
        <taxon>Euteleostomi</taxon>
        <taxon>Actinopterygii</taxon>
        <taxon>Neopterygii</taxon>
        <taxon>Teleostei</taxon>
        <taxon>Neoteleostei</taxon>
        <taxon>Acanthomorphata</taxon>
        <taxon>Eupercaria</taxon>
        <taxon>Perciformes</taxon>
        <taxon>Cottioidei</taxon>
        <taxon>Gasterosteales</taxon>
        <taxon>Gasterosteidae</taxon>
        <taxon>Gasterosteus</taxon>
    </lineage>
</organism>
<evidence type="ECO:0000313" key="1">
    <source>
        <dbReference type="Ensembl" id="ENSGACP00000039406.1"/>
    </source>
</evidence>
<reference evidence="1" key="2">
    <citation type="submission" date="2025-08" db="UniProtKB">
        <authorList>
            <consortium name="Ensembl"/>
        </authorList>
    </citation>
    <scope>IDENTIFICATION</scope>
</reference>
<proteinExistence type="predicted"/>
<dbReference type="AlphaFoldDB" id="A0AAQ4PKE3"/>
<name>A0AAQ4PKE3_GASAC</name>
<evidence type="ECO:0000313" key="2">
    <source>
        <dbReference type="Proteomes" id="UP000007635"/>
    </source>
</evidence>
<accession>A0AAQ4PKE3</accession>
<dbReference type="Proteomes" id="UP000007635">
    <property type="component" value="Chromosome XX"/>
</dbReference>
<sequence>MIVFGNLVFGASQHQSAGLLSALILTIRPSIMPKLSLMTLARGARQFVVQEALLGRQEDLSYFSWLTPMTNMGASALGAEMMTLLAPPFK</sequence>
<keyword evidence="2" id="KW-1185">Reference proteome</keyword>
<reference evidence="1 2" key="1">
    <citation type="journal article" date="2021" name="G3 (Bethesda)">
        <title>Improved contiguity of the threespine stickleback genome using long-read sequencing.</title>
        <authorList>
            <person name="Nath S."/>
            <person name="Shaw D.E."/>
            <person name="White M.A."/>
        </authorList>
    </citation>
    <scope>NUCLEOTIDE SEQUENCE [LARGE SCALE GENOMIC DNA]</scope>
    <source>
        <strain evidence="1 2">Lake Benthic</strain>
    </source>
</reference>
<dbReference type="Ensembl" id="ENSGACT00000036595.1">
    <property type="protein sequence ID" value="ENSGACP00000039406.1"/>
    <property type="gene ID" value="ENSGACG00000026504.1"/>
</dbReference>
<reference evidence="1" key="3">
    <citation type="submission" date="2025-09" db="UniProtKB">
        <authorList>
            <consortium name="Ensembl"/>
        </authorList>
    </citation>
    <scope>IDENTIFICATION</scope>
</reference>
<protein>
    <submittedName>
        <fullName evidence="1">Uncharacterized protein</fullName>
    </submittedName>
</protein>